<evidence type="ECO:0000313" key="2">
    <source>
        <dbReference type="Proteomes" id="UP000643405"/>
    </source>
</evidence>
<comment type="caution">
    <text evidence="1">The sequence shown here is derived from an EMBL/GenBank/DDBJ whole genome shotgun (WGS) entry which is preliminary data.</text>
</comment>
<evidence type="ECO:0000313" key="1">
    <source>
        <dbReference type="EMBL" id="MBD0415217.1"/>
    </source>
</evidence>
<name>A0A8J6PVS5_9HYPH</name>
<proteinExistence type="predicted"/>
<dbReference type="SUPFAM" id="SSF143744">
    <property type="entry name" value="GlcG-like"/>
    <property type="match status" value="1"/>
</dbReference>
<keyword evidence="2" id="KW-1185">Reference proteome</keyword>
<sequence>MLAIKTALTIEAAKAIATACEADAKAKGLRVVIAIVDDGGHLVLLHRDDGSQVGSVEIATLKARTAVLFRRDTKAFQDVVEGEGRLALLCIPNGIPLDGGVLLKHGDDIIGAVGVSGASDEDDGDIGRVGAAILQSGLAN</sequence>
<organism evidence="1 2">
    <name type="scientific">Oryzicola mucosus</name>
    <dbReference type="NCBI Taxonomy" id="2767425"/>
    <lineage>
        <taxon>Bacteria</taxon>
        <taxon>Pseudomonadati</taxon>
        <taxon>Pseudomonadota</taxon>
        <taxon>Alphaproteobacteria</taxon>
        <taxon>Hyphomicrobiales</taxon>
        <taxon>Phyllobacteriaceae</taxon>
        <taxon>Oryzicola</taxon>
    </lineage>
</organism>
<dbReference type="RefSeq" id="WP_188164655.1">
    <property type="nucleotide sequence ID" value="NZ_JACVVX010000003.1"/>
</dbReference>
<protein>
    <submittedName>
        <fullName evidence="1">Heme-binding protein</fullName>
    </submittedName>
</protein>
<dbReference type="Proteomes" id="UP000643405">
    <property type="component" value="Unassembled WGS sequence"/>
</dbReference>
<dbReference type="EMBL" id="JACVVX010000003">
    <property type="protein sequence ID" value="MBD0415217.1"/>
    <property type="molecule type" value="Genomic_DNA"/>
</dbReference>
<dbReference type="AlphaFoldDB" id="A0A8J6PVS5"/>
<dbReference type="Pfam" id="PF03928">
    <property type="entry name" value="HbpS-like"/>
    <property type="match status" value="1"/>
</dbReference>
<dbReference type="InterPro" id="IPR038084">
    <property type="entry name" value="PduO/GlcC-like_sf"/>
</dbReference>
<dbReference type="InterPro" id="IPR052517">
    <property type="entry name" value="GlcG_carb_metab_protein"/>
</dbReference>
<accession>A0A8J6PVS5</accession>
<dbReference type="PANTHER" id="PTHR34309">
    <property type="entry name" value="SLR1406 PROTEIN"/>
    <property type="match status" value="1"/>
</dbReference>
<dbReference type="InterPro" id="IPR005624">
    <property type="entry name" value="PduO/GlcC-like"/>
</dbReference>
<dbReference type="Gene3D" id="3.30.450.150">
    <property type="entry name" value="Haem-degrading domain"/>
    <property type="match status" value="1"/>
</dbReference>
<reference evidence="1" key="1">
    <citation type="submission" date="2020-09" db="EMBL/GenBank/DDBJ databases">
        <title>Genome seq and assembly of Tianweitania sp.</title>
        <authorList>
            <person name="Chhetri G."/>
        </authorList>
    </citation>
    <scope>NUCLEOTIDE SEQUENCE</scope>
    <source>
        <strain evidence="1">Rool2</strain>
    </source>
</reference>
<gene>
    <name evidence="1" type="ORF">ICI42_11180</name>
</gene>
<dbReference type="PANTHER" id="PTHR34309:SF1">
    <property type="entry name" value="PROTEIN GLCG"/>
    <property type="match status" value="1"/>
</dbReference>